<dbReference type="Proteomes" id="UP001197236">
    <property type="component" value="Unassembled WGS sequence"/>
</dbReference>
<keyword evidence="3 4" id="KW-0326">Glycosidase</keyword>
<reference evidence="5 6" key="1">
    <citation type="submission" date="2021-07" db="EMBL/GenBank/DDBJ databases">
        <title>A novel phosphonate cluster across the Pantoea species complex is important for pathogenicity in onion.</title>
        <authorList>
            <person name="Zhao M."/>
            <person name="Stice S."/>
            <person name="Shin G.Y."/>
            <person name="Coutinho T."/>
            <person name="Gitaitis R."/>
            <person name="Kvitko B."/>
            <person name="Dutta B."/>
        </authorList>
    </citation>
    <scope>NUCLEOTIDE SEQUENCE [LARGE SCALE GENOMIC DNA]</scope>
    <source>
        <strain evidence="5 6">BD 382</strain>
    </source>
</reference>
<name>A0ABS6VH21_9GAMM</name>
<dbReference type="Pfam" id="PF00295">
    <property type="entry name" value="Glyco_hydro_28"/>
    <property type="match status" value="1"/>
</dbReference>
<dbReference type="InterPro" id="IPR012334">
    <property type="entry name" value="Pectin_lyas_fold"/>
</dbReference>
<accession>A0ABS6VH21</accession>
<organism evidence="5 6">
    <name type="scientific">Pantoea allii</name>
    <dbReference type="NCBI Taxonomy" id="574096"/>
    <lineage>
        <taxon>Bacteria</taxon>
        <taxon>Pseudomonadati</taxon>
        <taxon>Pseudomonadota</taxon>
        <taxon>Gammaproteobacteria</taxon>
        <taxon>Enterobacterales</taxon>
        <taxon>Erwiniaceae</taxon>
        <taxon>Pantoea</taxon>
    </lineage>
</organism>
<keyword evidence="2 4" id="KW-0378">Hydrolase</keyword>
<comment type="similarity">
    <text evidence="1 4">Belongs to the glycosyl hydrolase 28 family.</text>
</comment>
<dbReference type="InterPro" id="IPR011050">
    <property type="entry name" value="Pectin_lyase_fold/virulence"/>
</dbReference>
<evidence type="ECO:0000256" key="4">
    <source>
        <dbReference type="RuleBase" id="RU361169"/>
    </source>
</evidence>
<dbReference type="EMBL" id="JAHVXZ010000006">
    <property type="protein sequence ID" value="MBW1258063.1"/>
    <property type="molecule type" value="Genomic_DNA"/>
</dbReference>
<evidence type="ECO:0000256" key="3">
    <source>
        <dbReference type="ARBA" id="ARBA00023295"/>
    </source>
</evidence>
<dbReference type="Gene3D" id="2.160.20.10">
    <property type="entry name" value="Single-stranded right-handed beta-helix, Pectin lyase-like"/>
    <property type="match status" value="1"/>
</dbReference>
<evidence type="ECO:0000313" key="5">
    <source>
        <dbReference type="EMBL" id="MBW1258063.1"/>
    </source>
</evidence>
<dbReference type="SUPFAM" id="SSF51126">
    <property type="entry name" value="Pectin lyase-like"/>
    <property type="match status" value="1"/>
</dbReference>
<dbReference type="PANTHER" id="PTHR31339">
    <property type="entry name" value="PECTIN LYASE-RELATED"/>
    <property type="match status" value="1"/>
</dbReference>
<evidence type="ECO:0000313" key="6">
    <source>
        <dbReference type="Proteomes" id="UP001197236"/>
    </source>
</evidence>
<proteinExistence type="inferred from homology"/>
<evidence type="ECO:0000256" key="2">
    <source>
        <dbReference type="ARBA" id="ARBA00022801"/>
    </source>
</evidence>
<dbReference type="InterPro" id="IPR000743">
    <property type="entry name" value="Glyco_hydro_28"/>
</dbReference>
<protein>
    <submittedName>
        <fullName evidence="5">Glycoside hydrolase family 28 protein</fullName>
    </submittedName>
</protein>
<evidence type="ECO:0000256" key="1">
    <source>
        <dbReference type="ARBA" id="ARBA00008834"/>
    </source>
</evidence>
<dbReference type="InterPro" id="IPR051801">
    <property type="entry name" value="GH28_Enzymes"/>
</dbReference>
<comment type="caution">
    <text evidence="5">The sequence shown here is derived from an EMBL/GenBank/DDBJ whole genome shotgun (WGS) entry which is preliminary data.</text>
</comment>
<dbReference type="PANTHER" id="PTHR31339:SF9">
    <property type="entry name" value="PLASMIN AND FIBRONECTIN-BINDING PROTEIN A"/>
    <property type="match status" value="1"/>
</dbReference>
<gene>
    <name evidence="5" type="ORF">KYI95_12825</name>
</gene>
<sequence>MILLTAAYWIRRIRPLVGILLLISAASQAQSGDRRVVTQPRLPPVCQRLSAGSDVNVAQVIQQALDTCPKGNMVMLQPSSQASVFFSGPLQVPSGVSLAIGKGAVLKAIADPHLYDNGHQTCGALDRQGNGCMPFITLKHARDSGIYGQGIIDGQGGTLMTGQSQTWWQLAASAKNSEDKQNAPRLIQIDDSSDITLYQITLKNAPNFHVVISNSQGVTLWGITIATPATARNTDGVDPMGSTDVSLINSDISTGDDNVAIKAGNAPAAHISVLNNHFGAGHGMSIGSEINRGVSEVRVDGLTLTGTTNGLRIKSDRSRGGRVSAVHYQNICMDNVENPIVMDTHYDPHVSGSLIPSYQDITFEHIRAGNGKITLLGYSDALPLVIALKDVLIGARAQVEQQHAVIHGGFTRTSQSGCP</sequence>
<dbReference type="GO" id="GO:0016787">
    <property type="term" value="F:hydrolase activity"/>
    <property type="evidence" value="ECO:0007669"/>
    <property type="project" value="UniProtKB-KW"/>
</dbReference>
<keyword evidence="6" id="KW-1185">Reference proteome</keyword>
<dbReference type="PROSITE" id="PS00502">
    <property type="entry name" value="POLYGALACTURONASE"/>
    <property type="match status" value="1"/>
</dbReference>